<dbReference type="SUPFAM" id="SSF55486">
    <property type="entry name" value="Metalloproteases ('zincins'), catalytic domain"/>
    <property type="match status" value="1"/>
</dbReference>
<dbReference type="GO" id="GO:0004222">
    <property type="term" value="F:metalloendopeptidase activity"/>
    <property type="evidence" value="ECO:0000318"/>
    <property type="project" value="GO_Central"/>
</dbReference>
<feature type="binding site" evidence="14">
    <location>
        <position position="219"/>
    </location>
    <ligand>
        <name>Ca(2+)</name>
        <dbReference type="ChEBI" id="CHEBI:29108"/>
        <label>1</label>
    </ligand>
</feature>
<feature type="region of interest" description="Disordered" evidence="17">
    <location>
        <begin position="1"/>
        <end position="41"/>
    </location>
</feature>
<dbReference type="Pfam" id="PF00413">
    <property type="entry name" value="Peptidase_M10"/>
    <property type="match status" value="1"/>
</dbReference>
<name>A0A7M7NHL0_STRPU</name>
<dbReference type="InterPro" id="IPR036375">
    <property type="entry name" value="Hemopexin-like_dom_sf"/>
</dbReference>
<dbReference type="EnsemblMetazoa" id="XM_030980843">
    <property type="protein sequence ID" value="XP_030836703"/>
    <property type="gene ID" value="LOC755640"/>
</dbReference>
<keyword evidence="6" id="KW-0378">Hydrolase</keyword>
<evidence type="ECO:0000256" key="15">
    <source>
        <dbReference type="PIRSR" id="PIRSR621190-4"/>
    </source>
</evidence>
<proteinExistence type="inferred from homology"/>
<feature type="binding site" evidence="14">
    <location>
        <position position="214"/>
    </location>
    <ligand>
        <name>Ca(2+)</name>
        <dbReference type="ChEBI" id="CHEBI:29108"/>
        <label>2</label>
    </ligand>
</feature>
<dbReference type="SUPFAM" id="SSF47090">
    <property type="entry name" value="PGBD-like"/>
    <property type="match status" value="1"/>
</dbReference>
<feature type="binding site" evidence="14">
    <location>
        <position position="193"/>
    </location>
    <ligand>
        <name>Ca(2+)</name>
        <dbReference type="ChEBI" id="CHEBI:29108"/>
        <label>3</label>
    </ligand>
</feature>
<reference evidence="20" key="1">
    <citation type="submission" date="2015-02" db="EMBL/GenBank/DDBJ databases">
        <title>Genome sequencing for Strongylocentrotus purpuratus.</title>
        <authorList>
            <person name="Murali S."/>
            <person name="Liu Y."/>
            <person name="Vee V."/>
            <person name="English A."/>
            <person name="Wang M."/>
            <person name="Skinner E."/>
            <person name="Han Y."/>
            <person name="Muzny D.M."/>
            <person name="Worley K.C."/>
            <person name="Gibbs R.A."/>
        </authorList>
    </citation>
    <scope>NUCLEOTIDE SEQUENCE</scope>
</reference>
<dbReference type="SMART" id="SM00120">
    <property type="entry name" value="HX"/>
    <property type="match status" value="4"/>
</dbReference>
<dbReference type="GeneID" id="755640"/>
<evidence type="ECO:0000256" key="9">
    <source>
        <dbReference type="ARBA" id="ARBA00023049"/>
    </source>
</evidence>
<evidence type="ECO:0000256" key="14">
    <source>
        <dbReference type="PIRSR" id="PIRSR621190-2"/>
    </source>
</evidence>
<dbReference type="GO" id="GO:0006508">
    <property type="term" value="P:proteolysis"/>
    <property type="evidence" value="ECO:0007669"/>
    <property type="project" value="UniProtKB-KW"/>
</dbReference>
<feature type="binding site" evidence="14">
    <location>
        <position position="306"/>
    </location>
    <ligand>
        <name>Ca(2+)</name>
        <dbReference type="ChEBI" id="CHEBI:29108"/>
        <label>4</label>
    </ligand>
</feature>
<feature type="binding site" evidence="13">
    <location>
        <position position="249"/>
    </location>
    <ligand>
        <name>Zn(2+)</name>
        <dbReference type="ChEBI" id="CHEBI:29105"/>
        <label>2</label>
        <note>catalytic</note>
    </ligand>
</feature>
<evidence type="ECO:0000256" key="12">
    <source>
        <dbReference type="PIRSR" id="PIRSR001191-1"/>
    </source>
</evidence>
<feature type="binding site" evidence="14">
    <location>
        <position position="187"/>
    </location>
    <ligand>
        <name>Zn(2+)</name>
        <dbReference type="ChEBI" id="CHEBI:29105"/>
        <label>1</label>
    </ligand>
</feature>
<dbReference type="SUPFAM" id="SSF50923">
    <property type="entry name" value="Hemopexin-like domain"/>
    <property type="match status" value="1"/>
</dbReference>
<evidence type="ECO:0000256" key="7">
    <source>
        <dbReference type="ARBA" id="ARBA00022833"/>
    </source>
</evidence>
<keyword evidence="10" id="KW-0865">Zymogen</keyword>
<sequence>MTKYKYLEDLTPPNQLVASQGDRQRSSETTTTPSKKRVMSKLSQLQHYLRVPVSGRIDEATVEAMQRPRCGRPDPDIAELNDLENEDVNDAEEQANVGRGRRKPKRRRQKRYALAGDRWSKKHISYRIDNYPTSVWIPRRKVQDSIARALQMWGDVTPLDFRMLDDWDIDDEDADIYVSFSKYRHGDPYPFDGPDGTIAHAYLPNGQFGNLDGDVHFDDSEFFSYDGDSGYNLFKVAAHELGHSLGLEHSHTMGSIMVPDYAGFKGDDNEFKLGDDDIRAIQVLYGDPSKPRYKGNPRAECNKAFDATALIDGTLFFFKDRRFWRLKRKGKLISPKKGEKIARRFSKMPHKIDTIYQRKDGHVVALKGHMLWTYKGKTLLPGYPRSVRSRNMPGHVDAALHFRAYNKTYFFRGPYVWRYDEKREYVDAGFPTLTKEVFPGIQTPLDAAFQFTDKNHYFVQRKKYQKYSTEHRNADPGYPRYFGEDFIMCTTTKNNKNSD</sequence>
<comment type="cofactor">
    <cofactor evidence="14">
        <name>Ca(2+)</name>
        <dbReference type="ChEBI" id="CHEBI:29108"/>
    </cofactor>
    <text evidence="14">Can bind about 5 Ca(2+) ions per subunit.</text>
</comment>
<evidence type="ECO:0000256" key="13">
    <source>
        <dbReference type="PIRSR" id="PIRSR001191-2"/>
    </source>
</evidence>
<dbReference type="PANTHER" id="PTHR10201:SF294">
    <property type="entry name" value="MATRIX METALLOPROTEINASE 16"/>
    <property type="match status" value="1"/>
</dbReference>
<feature type="binding site" evidence="13">
    <location>
        <position position="243"/>
    </location>
    <ligand>
        <name>Zn(2+)</name>
        <dbReference type="ChEBI" id="CHEBI:29105"/>
        <label>2</label>
        <note>catalytic</note>
    </ligand>
</feature>
<keyword evidence="4" id="KW-0732">Signal</keyword>
<feature type="active site" evidence="12">
    <location>
        <position position="240"/>
    </location>
</feature>
<dbReference type="InterPro" id="IPR024079">
    <property type="entry name" value="MetalloPept_cat_dom_sf"/>
</dbReference>
<evidence type="ECO:0000256" key="5">
    <source>
        <dbReference type="ARBA" id="ARBA00022737"/>
    </source>
</evidence>
<feature type="binding site" evidence="14">
    <location>
        <position position="210"/>
    </location>
    <ligand>
        <name>Ca(2+)</name>
        <dbReference type="ChEBI" id="CHEBI:29108"/>
        <label>2</label>
    </ligand>
</feature>
<evidence type="ECO:0000313" key="19">
    <source>
        <dbReference type="EnsemblMetazoa" id="XP_030836703"/>
    </source>
</evidence>
<dbReference type="Gene3D" id="3.40.390.10">
    <property type="entry name" value="Collagenase (Catalytic Domain)"/>
    <property type="match status" value="1"/>
</dbReference>
<dbReference type="GO" id="GO:0008270">
    <property type="term" value="F:zinc ion binding"/>
    <property type="evidence" value="ECO:0007669"/>
    <property type="project" value="InterPro"/>
</dbReference>
<keyword evidence="5" id="KW-0677">Repeat</keyword>
<feature type="binding site" evidence="14">
    <location>
        <position position="221"/>
    </location>
    <ligand>
        <name>Ca(2+)</name>
        <dbReference type="ChEBI" id="CHEBI:29108"/>
        <label>1</label>
    </ligand>
</feature>
<evidence type="ECO:0000256" key="1">
    <source>
        <dbReference type="ARBA" id="ARBA00010370"/>
    </source>
</evidence>
<evidence type="ECO:0000259" key="18">
    <source>
        <dbReference type="SMART" id="SM00235"/>
    </source>
</evidence>
<dbReference type="PIRSF" id="PIRSF001191">
    <property type="entry name" value="Peptidase_M10A_matrix"/>
    <property type="match status" value="1"/>
</dbReference>
<feature type="compositionally biased region" description="Basic residues" evidence="17">
    <location>
        <begin position="99"/>
        <end position="110"/>
    </location>
</feature>
<feature type="binding site" evidence="14">
    <location>
        <position position="216"/>
    </location>
    <ligand>
        <name>Zn(2+)</name>
        <dbReference type="ChEBI" id="CHEBI:29105"/>
        <label>1</label>
    </ligand>
</feature>
<feature type="binding site" evidence="14">
    <location>
        <position position="175"/>
    </location>
    <ligand>
        <name>Ca(2+)</name>
        <dbReference type="ChEBI" id="CHEBI:29108"/>
        <label>2</label>
    </ligand>
</feature>
<dbReference type="GO" id="GO:0031012">
    <property type="term" value="C:extracellular matrix"/>
    <property type="evidence" value="ECO:0007669"/>
    <property type="project" value="InterPro"/>
</dbReference>
<feature type="repeat" description="Hemopexin" evidence="16">
    <location>
        <begin position="393"/>
        <end position="441"/>
    </location>
</feature>
<dbReference type="CDD" id="cd04278">
    <property type="entry name" value="ZnMc_MMP"/>
    <property type="match status" value="1"/>
</dbReference>
<feature type="binding site" evidence="14">
    <location>
        <position position="218"/>
    </location>
    <ligand>
        <name>Ca(2+)</name>
        <dbReference type="ChEBI" id="CHEBI:29108"/>
        <label>3</label>
    </ligand>
</feature>
<dbReference type="GO" id="GO:0030198">
    <property type="term" value="P:extracellular matrix organization"/>
    <property type="evidence" value="ECO:0000318"/>
    <property type="project" value="GO_Central"/>
</dbReference>
<evidence type="ECO:0000256" key="10">
    <source>
        <dbReference type="ARBA" id="ARBA00023145"/>
    </source>
</evidence>
<dbReference type="InParanoid" id="A0A7M7NHL0"/>
<dbReference type="InterPro" id="IPR036365">
    <property type="entry name" value="PGBD-like_sf"/>
</dbReference>
<feature type="binding site" description="in inhibited form" evidence="14">
    <location>
        <position position="70"/>
    </location>
    <ligand>
        <name>Zn(2+)</name>
        <dbReference type="ChEBI" id="CHEBI:29105"/>
        <label>2</label>
        <note>catalytic</note>
    </ligand>
</feature>
<dbReference type="AlphaFoldDB" id="A0A7M7NHL0"/>
<dbReference type="CDD" id="cd00094">
    <property type="entry name" value="HX"/>
    <property type="match status" value="1"/>
</dbReference>
<evidence type="ECO:0000256" key="2">
    <source>
        <dbReference type="ARBA" id="ARBA00022670"/>
    </source>
</evidence>
<feature type="compositionally biased region" description="Acidic residues" evidence="17">
    <location>
        <begin position="76"/>
        <end position="93"/>
    </location>
</feature>
<feature type="binding site" evidence="14">
    <location>
        <position position="221"/>
    </location>
    <ligand>
        <name>Ca(2+)</name>
        <dbReference type="ChEBI" id="CHEBI:29108"/>
        <label>3</label>
    </ligand>
</feature>
<dbReference type="InterPro" id="IPR001818">
    <property type="entry name" value="Pept_M10_metallopeptidase"/>
</dbReference>
<feature type="binding site" evidence="14">
    <location>
        <position position="353"/>
    </location>
    <ligand>
        <name>Ca(2+)</name>
        <dbReference type="ChEBI" id="CHEBI:29108"/>
        <label>4</label>
    </ligand>
</feature>
<dbReference type="SMART" id="SM00235">
    <property type="entry name" value="ZnMc"/>
    <property type="match status" value="1"/>
</dbReference>
<dbReference type="Pfam" id="PF00045">
    <property type="entry name" value="Hemopexin"/>
    <property type="match status" value="1"/>
</dbReference>
<dbReference type="InterPro" id="IPR018487">
    <property type="entry name" value="Hemopexin-like_repeat"/>
</dbReference>
<comment type="cofactor">
    <cofactor evidence="14">
        <name>Zn(2+)</name>
        <dbReference type="ChEBI" id="CHEBI:29105"/>
    </cofactor>
    <text evidence="14">Binds 2 Zn(2+) ions per subunit.</text>
</comment>
<dbReference type="InterPro" id="IPR021190">
    <property type="entry name" value="Pept_M10A"/>
</dbReference>
<evidence type="ECO:0000256" key="16">
    <source>
        <dbReference type="PROSITE-ProRule" id="PRU01011"/>
    </source>
</evidence>
<keyword evidence="9" id="KW-0482">Metalloprotease</keyword>
<dbReference type="KEGG" id="spu:755640"/>
<dbReference type="InterPro" id="IPR006026">
    <property type="entry name" value="Peptidase_Metallo"/>
</dbReference>
<feature type="binding site" evidence="14">
    <location>
        <position position="200"/>
    </location>
    <ligand>
        <name>Zn(2+)</name>
        <dbReference type="ChEBI" id="CHEBI:29105"/>
        <label>1</label>
    </ligand>
</feature>
<keyword evidence="20" id="KW-1185">Reference proteome</keyword>
<keyword evidence="11" id="KW-1015">Disulfide bond</keyword>
<organism evidence="19 20">
    <name type="scientific">Strongylocentrotus purpuratus</name>
    <name type="common">Purple sea urchin</name>
    <dbReference type="NCBI Taxonomy" id="7668"/>
    <lineage>
        <taxon>Eukaryota</taxon>
        <taxon>Metazoa</taxon>
        <taxon>Echinodermata</taxon>
        <taxon>Eleutherozoa</taxon>
        <taxon>Echinozoa</taxon>
        <taxon>Echinoidea</taxon>
        <taxon>Euechinoidea</taxon>
        <taxon>Echinacea</taxon>
        <taxon>Camarodonta</taxon>
        <taxon>Echinidea</taxon>
        <taxon>Strongylocentrotidae</taxon>
        <taxon>Strongylocentrotus</taxon>
    </lineage>
</organism>
<protein>
    <recommendedName>
        <fullName evidence="18">Peptidase metallopeptidase domain-containing protein</fullName>
    </recommendedName>
</protein>
<evidence type="ECO:0000313" key="20">
    <source>
        <dbReference type="Proteomes" id="UP000007110"/>
    </source>
</evidence>
<evidence type="ECO:0000256" key="8">
    <source>
        <dbReference type="ARBA" id="ARBA00022837"/>
    </source>
</evidence>
<evidence type="ECO:0000256" key="3">
    <source>
        <dbReference type="ARBA" id="ARBA00022723"/>
    </source>
</evidence>
<feature type="binding site" evidence="14">
    <location>
        <position position="399"/>
    </location>
    <ligand>
        <name>Ca(2+)</name>
        <dbReference type="ChEBI" id="CHEBI:29108"/>
        <label>5</label>
    </ligand>
</feature>
<keyword evidence="8 14" id="KW-0106">Calcium</keyword>
<comment type="similarity">
    <text evidence="1">Belongs to the peptidase M10A family.</text>
</comment>
<feature type="binding site" evidence="13">
    <location>
        <position position="239"/>
    </location>
    <ligand>
        <name>Zn(2+)</name>
        <dbReference type="ChEBI" id="CHEBI:29105"/>
        <label>2</label>
        <note>catalytic</note>
    </ligand>
</feature>
<dbReference type="PANTHER" id="PTHR10201">
    <property type="entry name" value="MATRIX METALLOPROTEINASE"/>
    <property type="match status" value="1"/>
</dbReference>
<feature type="domain" description="Peptidase metallopeptidase" evidence="18">
    <location>
        <begin position="115"/>
        <end position="287"/>
    </location>
</feature>
<dbReference type="GO" id="GO:0005615">
    <property type="term" value="C:extracellular space"/>
    <property type="evidence" value="ECO:0000318"/>
    <property type="project" value="GO_Central"/>
</dbReference>
<dbReference type="FunFam" id="2.110.10.10:FF:000002">
    <property type="entry name" value="Matrix metallopeptidase 3"/>
    <property type="match status" value="1"/>
</dbReference>
<accession>A0A7M7NHL0</accession>
<dbReference type="InterPro" id="IPR000585">
    <property type="entry name" value="Hemopexin-like_dom"/>
</dbReference>
<keyword evidence="7 13" id="KW-0862">Zinc</keyword>
<dbReference type="OMA" id="RRFWRIS"/>
<feature type="repeat" description="Hemopexin" evidence="16">
    <location>
        <begin position="442"/>
        <end position="489"/>
    </location>
</feature>
<feature type="binding site" evidence="14">
    <location>
        <position position="446"/>
    </location>
    <ligand>
        <name>Ca(2+)</name>
        <dbReference type="ChEBI" id="CHEBI:29108"/>
        <label>4</label>
    </ligand>
</feature>
<dbReference type="PRINTS" id="PR00138">
    <property type="entry name" value="MATRIXIN"/>
</dbReference>
<evidence type="ECO:0000256" key="6">
    <source>
        <dbReference type="ARBA" id="ARBA00022801"/>
    </source>
</evidence>
<feature type="modified residue" description="Phosphotyrosine; by PKDCC" evidence="15">
    <location>
        <position position="383"/>
    </location>
</feature>
<dbReference type="RefSeq" id="XP_030836703.1">
    <property type="nucleotide sequence ID" value="XM_030980843.1"/>
</dbReference>
<feature type="binding site" evidence="14">
    <location>
        <position position="185"/>
    </location>
    <ligand>
        <name>Zn(2+)</name>
        <dbReference type="ChEBI" id="CHEBI:29105"/>
        <label>1</label>
    </ligand>
</feature>
<dbReference type="OrthoDB" id="406838at2759"/>
<evidence type="ECO:0000256" key="4">
    <source>
        <dbReference type="ARBA" id="ARBA00022729"/>
    </source>
</evidence>
<dbReference type="PROSITE" id="PS51642">
    <property type="entry name" value="HEMOPEXIN_2"/>
    <property type="match status" value="2"/>
</dbReference>
<keyword evidence="3 13" id="KW-0479">Metal-binding</keyword>
<keyword evidence="2" id="KW-0645">Protease</keyword>
<dbReference type="InterPro" id="IPR033739">
    <property type="entry name" value="M10A_MMP"/>
</dbReference>
<feature type="binding site" evidence="14">
    <location>
        <position position="192"/>
    </location>
    <ligand>
        <name>Ca(2+)</name>
        <dbReference type="ChEBI" id="CHEBI:29108"/>
        <label>3</label>
    </ligand>
</feature>
<dbReference type="GO" id="GO:0030574">
    <property type="term" value="P:collagen catabolic process"/>
    <property type="evidence" value="ECO:0000318"/>
    <property type="project" value="GO_Central"/>
</dbReference>
<dbReference type="Proteomes" id="UP000007110">
    <property type="component" value="Unassembled WGS sequence"/>
</dbReference>
<evidence type="ECO:0000256" key="11">
    <source>
        <dbReference type="ARBA" id="ARBA00023157"/>
    </source>
</evidence>
<feature type="binding site" evidence="14">
    <location>
        <position position="257"/>
    </location>
    <ligand>
        <name>Zn(2+)</name>
        <dbReference type="ChEBI" id="CHEBI:29105"/>
        <label>2</label>
        <note>catalytic</note>
    </ligand>
</feature>
<feature type="region of interest" description="Disordered" evidence="17">
    <location>
        <begin position="67"/>
        <end position="110"/>
    </location>
</feature>
<reference evidence="19" key="2">
    <citation type="submission" date="2021-01" db="UniProtKB">
        <authorList>
            <consortium name="EnsemblMetazoa"/>
        </authorList>
    </citation>
    <scope>IDENTIFICATION</scope>
</reference>
<evidence type="ECO:0000256" key="17">
    <source>
        <dbReference type="SAM" id="MobiDB-lite"/>
    </source>
</evidence>
<dbReference type="Gene3D" id="2.110.10.10">
    <property type="entry name" value="Hemopexin-like domain"/>
    <property type="match status" value="1"/>
</dbReference>